<keyword evidence="1" id="KW-0880">Kelch repeat</keyword>
<dbReference type="EMBL" id="CAJZBQ010000033">
    <property type="protein sequence ID" value="CAG9323227.1"/>
    <property type="molecule type" value="Genomic_DNA"/>
</dbReference>
<keyword evidence="2" id="KW-0677">Repeat</keyword>
<dbReference type="SMART" id="SM00612">
    <property type="entry name" value="Kelch"/>
    <property type="match status" value="2"/>
</dbReference>
<organism evidence="3 4">
    <name type="scientific">Blepharisma stoltei</name>
    <dbReference type="NCBI Taxonomy" id="1481888"/>
    <lineage>
        <taxon>Eukaryota</taxon>
        <taxon>Sar</taxon>
        <taxon>Alveolata</taxon>
        <taxon>Ciliophora</taxon>
        <taxon>Postciliodesmatophora</taxon>
        <taxon>Heterotrichea</taxon>
        <taxon>Heterotrichida</taxon>
        <taxon>Blepharismidae</taxon>
        <taxon>Blepharisma</taxon>
    </lineage>
</organism>
<gene>
    <name evidence="3" type="ORF">BSTOLATCC_MIC33128</name>
</gene>
<sequence length="397" mass="45006">MQSIERLNASDSGNASTEDLLIINNIATSLDATQMPIIIRVPRGRSFFEESSSEDVSERLIRTFNQDVMIIDETLESLLEKSFSENSREDPASFLADLNSQSWKYPTIDDNNNSCSFNDTFSNNKKKNYIETLREEVYFEQPFTLITLGDNELFLHDMVNDRENNINFPENIELDAVCVLPDGQIIATCKGSLPSFRYQASNGWNYIGELIHARSGHFMVFHKGTVYVIGGTFQGKLRREVEKLNPNDCWEEIAPLNNPRMHSSAASMQGKLYVTGGICEIENYASIEVLSGKIWSILDVKIPNNLYGHACFFTPEHKLVILGGMIENNPARSISIITEGEGVVVDSLSCEDYFPLNSWSYFEEEGKIIIWGSKALWKFDISTLTLYLHKTWPVIKD</sequence>
<accession>A0AAU9J8E2</accession>
<reference evidence="3" key="1">
    <citation type="submission" date="2021-09" db="EMBL/GenBank/DDBJ databases">
        <authorList>
            <consortium name="AG Swart"/>
            <person name="Singh M."/>
            <person name="Singh A."/>
            <person name="Seah K."/>
            <person name="Emmerich C."/>
        </authorList>
    </citation>
    <scope>NUCLEOTIDE SEQUENCE</scope>
    <source>
        <strain evidence="3">ATCC30299</strain>
    </source>
</reference>
<protein>
    <submittedName>
        <fullName evidence="3">Uncharacterized protein</fullName>
    </submittedName>
</protein>
<evidence type="ECO:0000256" key="2">
    <source>
        <dbReference type="ARBA" id="ARBA00022737"/>
    </source>
</evidence>
<dbReference type="AlphaFoldDB" id="A0AAU9J8E2"/>
<name>A0AAU9J8E2_9CILI</name>
<dbReference type="PANTHER" id="PTHR45632">
    <property type="entry name" value="LD33804P"/>
    <property type="match status" value="1"/>
</dbReference>
<dbReference type="PANTHER" id="PTHR45632:SF3">
    <property type="entry name" value="KELCH-LIKE PROTEIN 32"/>
    <property type="match status" value="1"/>
</dbReference>
<dbReference type="Proteomes" id="UP001162131">
    <property type="component" value="Unassembled WGS sequence"/>
</dbReference>
<evidence type="ECO:0000256" key="1">
    <source>
        <dbReference type="ARBA" id="ARBA00022441"/>
    </source>
</evidence>
<dbReference type="Pfam" id="PF01344">
    <property type="entry name" value="Kelch_1"/>
    <property type="match status" value="1"/>
</dbReference>
<dbReference type="InterPro" id="IPR015915">
    <property type="entry name" value="Kelch-typ_b-propeller"/>
</dbReference>
<comment type="caution">
    <text evidence="3">The sequence shown here is derived from an EMBL/GenBank/DDBJ whole genome shotgun (WGS) entry which is preliminary data.</text>
</comment>
<evidence type="ECO:0000313" key="4">
    <source>
        <dbReference type="Proteomes" id="UP001162131"/>
    </source>
</evidence>
<dbReference type="Gene3D" id="2.120.10.80">
    <property type="entry name" value="Kelch-type beta propeller"/>
    <property type="match status" value="1"/>
</dbReference>
<dbReference type="InterPro" id="IPR006652">
    <property type="entry name" value="Kelch_1"/>
</dbReference>
<dbReference type="SUPFAM" id="SSF117281">
    <property type="entry name" value="Kelch motif"/>
    <property type="match status" value="1"/>
</dbReference>
<keyword evidence="4" id="KW-1185">Reference proteome</keyword>
<proteinExistence type="predicted"/>
<evidence type="ECO:0000313" key="3">
    <source>
        <dbReference type="EMBL" id="CAG9323227.1"/>
    </source>
</evidence>